<dbReference type="Proteomes" id="UP000503640">
    <property type="component" value="Unassembled WGS sequence"/>
</dbReference>
<proteinExistence type="predicted"/>
<dbReference type="RefSeq" id="WP_176062607.1">
    <property type="nucleotide sequence ID" value="NZ_BJTG01000001.1"/>
</dbReference>
<dbReference type="InterPro" id="IPR013976">
    <property type="entry name" value="HDOD"/>
</dbReference>
<evidence type="ECO:0000313" key="2">
    <source>
        <dbReference type="EMBL" id="GEJ55783.1"/>
    </source>
</evidence>
<dbReference type="SUPFAM" id="SSF109604">
    <property type="entry name" value="HD-domain/PDEase-like"/>
    <property type="match status" value="1"/>
</dbReference>
<dbReference type="InterPro" id="IPR052340">
    <property type="entry name" value="RNase_Y/CdgJ"/>
</dbReference>
<dbReference type="EMBL" id="BJTG01000001">
    <property type="protein sequence ID" value="GEJ55783.1"/>
    <property type="molecule type" value="Genomic_DNA"/>
</dbReference>
<dbReference type="AlphaFoldDB" id="A0A7I9VHB6"/>
<comment type="caution">
    <text evidence="2">The sequence shown here is derived from an EMBL/GenBank/DDBJ whole genome shotgun (WGS) entry which is preliminary data.</text>
</comment>
<dbReference type="Gene3D" id="1.10.3210.10">
    <property type="entry name" value="Hypothetical protein af1432"/>
    <property type="match status" value="1"/>
</dbReference>
<dbReference type="PANTHER" id="PTHR33525">
    <property type="match status" value="1"/>
</dbReference>
<dbReference type="Pfam" id="PF08668">
    <property type="entry name" value="HDOD"/>
    <property type="match status" value="1"/>
</dbReference>
<evidence type="ECO:0000313" key="3">
    <source>
        <dbReference type="Proteomes" id="UP000503640"/>
    </source>
</evidence>
<keyword evidence="3" id="KW-1185">Reference proteome</keyword>
<dbReference type="InterPro" id="IPR003607">
    <property type="entry name" value="HD/PDEase_dom"/>
</dbReference>
<accession>A0A7I9VHB6</accession>
<organism evidence="2 3">
    <name type="scientific">Anaeromyxobacter diazotrophicus</name>
    <dbReference type="NCBI Taxonomy" id="2590199"/>
    <lineage>
        <taxon>Bacteria</taxon>
        <taxon>Pseudomonadati</taxon>
        <taxon>Myxococcota</taxon>
        <taxon>Myxococcia</taxon>
        <taxon>Myxococcales</taxon>
        <taxon>Cystobacterineae</taxon>
        <taxon>Anaeromyxobacteraceae</taxon>
        <taxon>Anaeromyxobacter</taxon>
    </lineage>
</organism>
<dbReference type="PANTHER" id="PTHR33525:SF6">
    <property type="entry name" value="HDOD DOMAIN-CONTAINING PROTEIN"/>
    <property type="match status" value="1"/>
</dbReference>
<name>A0A7I9VHB6_9BACT</name>
<dbReference type="PROSITE" id="PS51833">
    <property type="entry name" value="HDOD"/>
    <property type="match status" value="1"/>
</dbReference>
<protein>
    <recommendedName>
        <fullName evidence="1">HDOD domain-containing protein</fullName>
    </recommendedName>
</protein>
<feature type="domain" description="HDOD" evidence="1">
    <location>
        <begin position="26"/>
        <end position="212"/>
    </location>
</feature>
<dbReference type="CDD" id="cd00077">
    <property type="entry name" value="HDc"/>
    <property type="match status" value="1"/>
</dbReference>
<reference evidence="3" key="1">
    <citation type="journal article" date="2020" name="Appl. Environ. Microbiol.">
        <title>Diazotrophic Anaeromyxobacter Isolates from Soils.</title>
        <authorList>
            <person name="Masuda Y."/>
            <person name="Yamanaka H."/>
            <person name="Xu Z.X."/>
            <person name="Shiratori Y."/>
            <person name="Aono T."/>
            <person name="Amachi S."/>
            <person name="Senoo K."/>
            <person name="Itoh H."/>
        </authorList>
    </citation>
    <scope>NUCLEOTIDE SEQUENCE [LARGE SCALE GENOMIC DNA]</scope>
    <source>
        <strain evidence="3">R267</strain>
    </source>
</reference>
<evidence type="ECO:0000259" key="1">
    <source>
        <dbReference type="PROSITE" id="PS51833"/>
    </source>
</evidence>
<sequence>MTASSCDRSAVHVRLLRLFASPTYQPPRLPQVALEIMELSQRPEVSFAQVGAVLEKDPLLAAKVLSIAQSAMYAPRSPILSLRQAGVRLGLKTLRDLVLEAAVSMRVFRAPGYGDAMERLSRHSTATAYLLRALCRRTGLDADYAFLCGLLHDVGLAACLLALSDEPRGGVVPFDALGPALHDLHEEASGLVTRLWGLPAEVQQLAATHHQLAVGGRPDPLHAALIVAEALAADQGAGMEPAGVQGGLDQNGPELREQACAALGLDAPALAAARVEASEILGALGGVAPAA</sequence>
<gene>
    <name evidence="2" type="ORF">AMYX_05240</name>
</gene>